<dbReference type="Proteomes" id="UP001056649">
    <property type="component" value="Chromosome"/>
</dbReference>
<reference evidence="1" key="1">
    <citation type="journal article" date="2022" name="Mol. Ecol. Resour.">
        <title>The complete and closed genome of the facultative generalist Candidatus Endoriftia persephone from deep-sea hydrothermal vents.</title>
        <authorList>
            <person name="de Oliveira A.L."/>
            <person name="Srivastava A."/>
            <person name="Espada-Hinojosa S."/>
            <person name="Bright M."/>
        </authorList>
    </citation>
    <scope>NUCLEOTIDE SEQUENCE</scope>
    <source>
        <strain evidence="1">Tica-EPR-9o50.N</strain>
    </source>
</reference>
<protein>
    <submittedName>
        <fullName evidence="1">Uncharacterized protein</fullName>
    </submittedName>
</protein>
<gene>
    <name evidence="1" type="ORF">L0Y14_03180</name>
</gene>
<dbReference type="AlphaFoldDB" id="A0A9J6ZZY9"/>
<evidence type="ECO:0000313" key="2">
    <source>
        <dbReference type="Proteomes" id="UP001056649"/>
    </source>
</evidence>
<dbReference type="KEGG" id="eps:L0Y14_03180"/>
<name>A0A9J6ZZY9_9GAMM</name>
<keyword evidence="2" id="KW-1185">Reference proteome</keyword>
<accession>A0A9J6ZZY9</accession>
<organism evidence="1 2">
    <name type="scientific">Candidatus Endoriftia persephonae</name>
    <dbReference type="NCBI Taxonomy" id="393765"/>
    <lineage>
        <taxon>Bacteria</taxon>
        <taxon>Pseudomonadati</taxon>
        <taxon>Pseudomonadota</taxon>
        <taxon>Gammaproteobacteria</taxon>
        <taxon>Chromatiales</taxon>
        <taxon>Sedimenticolaceae</taxon>
        <taxon>Candidatus Endoriftia</taxon>
    </lineage>
</organism>
<proteinExistence type="predicted"/>
<dbReference type="RefSeq" id="WP_006474321.1">
    <property type="nucleotide sequence ID" value="NZ_CP090569.1"/>
</dbReference>
<evidence type="ECO:0000313" key="1">
    <source>
        <dbReference type="EMBL" id="USF88255.1"/>
    </source>
</evidence>
<sequence>MSTPSRFIAESLEELLVSIADGVREAQDALNSAPPLDRFGRPLPSYHLPYLDFQLQATMETVSSNSGAVRLRIIPLNGSNTATQEISSTLSGRLVAVPPGEGLPTPILSLSSTRENARRHTIRVTASNSAGEILVGQTIELNLNMEASKQLSLIQGITLTSQRAGTRLADALLVTDATGSAETRFDIDPGIPAKAVLVVSAELGSEVAHLSLPAGGGA</sequence>
<dbReference type="EMBL" id="CP090569">
    <property type="protein sequence ID" value="USF88255.1"/>
    <property type="molecule type" value="Genomic_DNA"/>
</dbReference>